<dbReference type="InterPro" id="IPR029061">
    <property type="entry name" value="THDP-binding"/>
</dbReference>
<evidence type="ECO:0000256" key="9">
    <source>
        <dbReference type="ARBA" id="ARBA00023002"/>
    </source>
</evidence>
<comment type="function">
    <text evidence="1 14">Catalyzes the ferredoxin-dependent oxidative decarboxylation of arylpyruvates.</text>
</comment>
<dbReference type="OrthoDB" id="116011at2157"/>
<feature type="domain" description="Pyruvate flavodoxin/ferredoxin oxidoreductase pyrimidine binding" evidence="15">
    <location>
        <begin position="38"/>
        <end position="167"/>
    </location>
</feature>
<keyword evidence="8 14" id="KW-0249">Electron transport</keyword>
<dbReference type="EMBL" id="FOHQ01000003">
    <property type="protein sequence ID" value="SES84803.1"/>
    <property type="molecule type" value="Genomic_DNA"/>
</dbReference>
<keyword evidence="5 14" id="KW-0813">Transport</keyword>
<evidence type="ECO:0000256" key="8">
    <source>
        <dbReference type="ARBA" id="ARBA00022982"/>
    </source>
</evidence>
<keyword evidence="6 14" id="KW-0004">4Fe-4S</keyword>
<dbReference type="EC" id="1.2.7.8" evidence="3 14"/>
<keyword evidence="17" id="KW-0670">Pyruvate</keyword>
<evidence type="ECO:0000313" key="18">
    <source>
        <dbReference type="Proteomes" id="UP000243338"/>
    </source>
</evidence>
<dbReference type="InterPro" id="IPR017721">
    <property type="entry name" value="IorA"/>
</dbReference>
<evidence type="ECO:0000256" key="14">
    <source>
        <dbReference type="PIRNR" id="PIRNR006439"/>
    </source>
</evidence>
<dbReference type="GO" id="GO:0006082">
    <property type="term" value="P:organic acid metabolic process"/>
    <property type="evidence" value="ECO:0007669"/>
    <property type="project" value="UniProtKB-ARBA"/>
</dbReference>
<dbReference type="GO" id="GO:0043805">
    <property type="term" value="F:indolepyruvate ferredoxin oxidoreductase activity"/>
    <property type="evidence" value="ECO:0007669"/>
    <property type="project" value="UniProtKB-UniRule"/>
</dbReference>
<evidence type="ECO:0000256" key="10">
    <source>
        <dbReference type="ARBA" id="ARBA00023004"/>
    </source>
</evidence>
<accession>A0A1H9ZTY3</accession>
<sequence>MNRTDREVGTSEITGLEALYFALIDSKVEMVTGVAGFPVTAVMEYFEKNLGSDIPTLWMTNEKVALEAALGASVSGKRSLVLTKHVGMNVLSDPLVTAVTHTIGAGVVIVAGDDPGVRASQNEQDSRWYGEVAEVAVFDPSGPDAAYGSLVRAFELSERTKTPVIVRITDRLEKATGPVTRSDDIKAETEATFDRSIWKLTMRGKHQHFHINVQPLLVDEAESSSLNRSVRSGRSSKTDKVGIISSGYPSLLVDELLSERQLEVSHLSLNVVSPLPVRKLRDFISDHEKVLVIEESEAFIESHISICENVLGKMSGHLPYGRIEKEQIGFAIENIDKDKVTEYTFIETIEERGSRSLCEDCLFLPVYRMLHDLDIFIAGDMGCSIRSAPAPLEAVDVGFALGAAISTAIGFDKKSVAVIGDFGLSHSGIIGLINAVENERDVLVLVLDNRTAAMTGGQSTPDLTDAVKALCDDVTVFEFNDPEIAGSRIKELESLVRNKLAVKGVSVIYVRAECVLYK</sequence>
<keyword evidence="9 14" id="KW-0560">Oxidoreductase</keyword>
<evidence type="ECO:0000256" key="1">
    <source>
        <dbReference type="ARBA" id="ARBA00002995"/>
    </source>
</evidence>
<comment type="cofactor">
    <cofactor evidence="14">
        <name>[4Fe-4S] cluster</name>
        <dbReference type="ChEBI" id="CHEBI:49883"/>
    </cofactor>
    <text evidence="14">Binds 2 [4Fe-4S] clusters. In this family the first cluster has a non-standard and varying [4Fe-4S] binding motif CX(2)CX(2)CX(4-5)CP.</text>
</comment>
<dbReference type="InterPro" id="IPR011766">
    <property type="entry name" value="TPP_enzyme_TPP-bd"/>
</dbReference>
<evidence type="ECO:0000256" key="3">
    <source>
        <dbReference type="ARBA" id="ARBA00012812"/>
    </source>
</evidence>
<evidence type="ECO:0000256" key="7">
    <source>
        <dbReference type="ARBA" id="ARBA00022723"/>
    </source>
</evidence>
<dbReference type="InterPro" id="IPR045025">
    <property type="entry name" value="HACL1-like"/>
</dbReference>
<evidence type="ECO:0000256" key="4">
    <source>
        <dbReference type="ARBA" id="ARBA00017710"/>
    </source>
</evidence>
<dbReference type="PIRSF" id="PIRSF006439">
    <property type="entry name" value="Indolepyruvate_ferr_oxidored"/>
    <property type="match status" value="1"/>
</dbReference>
<evidence type="ECO:0000256" key="13">
    <source>
        <dbReference type="ARBA" id="ARBA00048332"/>
    </source>
</evidence>
<reference evidence="18" key="1">
    <citation type="submission" date="2016-10" db="EMBL/GenBank/DDBJ databases">
        <authorList>
            <person name="Varghese N."/>
            <person name="Submissions S."/>
        </authorList>
    </citation>
    <scope>NUCLEOTIDE SEQUENCE [LARGE SCALE GENOMIC DNA]</scope>
    <source>
        <strain evidence="18">SLH 33</strain>
    </source>
</reference>
<evidence type="ECO:0000259" key="15">
    <source>
        <dbReference type="Pfam" id="PF01855"/>
    </source>
</evidence>
<dbReference type="CDD" id="cd07034">
    <property type="entry name" value="TPP_PYR_PFOR_IOR-alpha_like"/>
    <property type="match status" value="1"/>
</dbReference>
<dbReference type="Pfam" id="PF01855">
    <property type="entry name" value="POR_N"/>
    <property type="match status" value="1"/>
</dbReference>
<dbReference type="SUPFAM" id="SSF52518">
    <property type="entry name" value="Thiamin diphosphate-binding fold (THDP-binding)"/>
    <property type="match status" value="2"/>
</dbReference>
<comment type="subunit">
    <text evidence="2 14">Heterodimer of the IorA and IorB subunits.</text>
</comment>
<evidence type="ECO:0000256" key="5">
    <source>
        <dbReference type="ARBA" id="ARBA00022448"/>
    </source>
</evidence>
<organism evidence="17 18">
    <name type="scientific">Methanococcoides vulcani</name>
    <dbReference type="NCBI Taxonomy" id="1353158"/>
    <lineage>
        <taxon>Archaea</taxon>
        <taxon>Methanobacteriati</taxon>
        <taxon>Methanobacteriota</taxon>
        <taxon>Stenosarchaea group</taxon>
        <taxon>Methanomicrobia</taxon>
        <taxon>Methanosarcinales</taxon>
        <taxon>Methanosarcinaceae</taxon>
        <taxon>Methanococcoides</taxon>
    </lineage>
</organism>
<keyword evidence="18" id="KW-1185">Reference proteome</keyword>
<gene>
    <name evidence="17" type="ORF">SAMN04488587_1243</name>
</gene>
<dbReference type="GO" id="GO:0030976">
    <property type="term" value="F:thiamine pyrophosphate binding"/>
    <property type="evidence" value="ECO:0007669"/>
    <property type="project" value="InterPro"/>
</dbReference>
<evidence type="ECO:0000256" key="11">
    <source>
        <dbReference type="ARBA" id="ARBA00023014"/>
    </source>
</evidence>
<dbReference type="STRING" id="1353158.SAMN04488587_1243"/>
<keyword evidence="7 14" id="KW-0479">Metal-binding</keyword>
<dbReference type="Gene3D" id="3.40.50.970">
    <property type="match status" value="2"/>
</dbReference>
<dbReference type="GO" id="GO:0051539">
    <property type="term" value="F:4 iron, 4 sulfur cluster binding"/>
    <property type="evidence" value="ECO:0007669"/>
    <property type="project" value="UniProtKB-UniRule"/>
</dbReference>
<dbReference type="AlphaFoldDB" id="A0A1H9ZTY3"/>
<evidence type="ECO:0000256" key="6">
    <source>
        <dbReference type="ARBA" id="ARBA00022485"/>
    </source>
</evidence>
<comment type="catalytic activity">
    <reaction evidence="13 14">
        <text>indole-3-pyruvate + 2 oxidized [2Fe-2S]-[ferredoxin] + CoA = (indol-3-yl)acetyl-CoA + 2 reduced [2Fe-2S]-[ferredoxin] + CO2 + H(+)</text>
        <dbReference type="Rhea" id="RHEA:12645"/>
        <dbReference type="Rhea" id="RHEA-COMP:10000"/>
        <dbReference type="Rhea" id="RHEA-COMP:10001"/>
        <dbReference type="ChEBI" id="CHEBI:15378"/>
        <dbReference type="ChEBI" id="CHEBI:16526"/>
        <dbReference type="ChEBI" id="CHEBI:17640"/>
        <dbReference type="ChEBI" id="CHEBI:33737"/>
        <dbReference type="ChEBI" id="CHEBI:33738"/>
        <dbReference type="ChEBI" id="CHEBI:57271"/>
        <dbReference type="ChEBI" id="CHEBI:57287"/>
        <dbReference type="EC" id="1.2.7.8"/>
    </reaction>
</comment>
<protein>
    <recommendedName>
        <fullName evidence="4 14">Indolepyruvate oxidoreductase subunit IorA</fullName>
        <shortName evidence="14">IOR</shortName>
        <ecNumber evidence="3 14">1.2.7.8</ecNumber>
    </recommendedName>
    <alternativeName>
        <fullName evidence="12 14">Indolepyruvate ferredoxin oxidoreductase subunit alpha</fullName>
    </alternativeName>
</protein>
<dbReference type="RefSeq" id="WP_091689753.1">
    <property type="nucleotide sequence ID" value="NZ_CAAGSJ010000005.1"/>
</dbReference>
<dbReference type="InterPro" id="IPR002880">
    <property type="entry name" value="Pyrv_Fd/Flavodoxin_OxRdtase_N"/>
</dbReference>
<keyword evidence="11 14" id="KW-0411">Iron-sulfur</keyword>
<evidence type="ECO:0000256" key="2">
    <source>
        <dbReference type="ARBA" id="ARBA00011238"/>
    </source>
</evidence>
<dbReference type="Pfam" id="PF02775">
    <property type="entry name" value="TPP_enzyme_C"/>
    <property type="match status" value="1"/>
</dbReference>
<proteinExistence type="predicted"/>
<dbReference type="Proteomes" id="UP000243338">
    <property type="component" value="Unassembled WGS sequence"/>
</dbReference>
<dbReference type="InterPro" id="IPR009014">
    <property type="entry name" value="Transketo_C/PFOR_II"/>
</dbReference>
<evidence type="ECO:0000256" key="12">
    <source>
        <dbReference type="ARBA" id="ARBA00030514"/>
    </source>
</evidence>
<dbReference type="PANTHER" id="PTHR43710">
    <property type="entry name" value="2-HYDROXYACYL-COA LYASE"/>
    <property type="match status" value="1"/>
</dbReference>
<dbReference type="PANTHER" id="PTHR43710:SF6">
    <property type="entry name" value="INDOLEPYRUVATE OXIDOREDUCTASE SUBUNIT IORA"/>
    <property type="match status" value="1"/>
</dbReference>
<dbReference type="GO" id="GO:0044272">
    <property type="term" value="P:sulfur compound biosynthetic process"/>
    <property type="evidence" value="ECO:0007669"/>
    <property type="project" value="UniProtKB-ARBA"/>
</dbReference>
<dbReference type="SUPFAM" id="SSF52922">
    <property type="entry name" value="TK C-terminal domain-like"/>
    <property type="match status" value="1"/>
</dbReference>
<keyword evidence="10 14" id="KW-0408">Iron</keyword>
<evidence type="ECO:0000313" key="17">
    <source>
        <dbReference type="EMBL" id="SES84803.1"/>
    </source>
</evidence>
<name>A0A1H9ZTY3_9EURY</name>
<feature type="domain" description="Thiamine pyrophosphate enzyme TPP-binding" evidence="16">
    <location>
        <begin position="397"/>
        <end position="464"/>
    </location>
</feature>
<evidence type="ECO:0000259" key="16">
    <source>
        <dbReference type="Pfam" id="PF02775"/>
    </source>
</evidence>
<dbReference type="GO" id="GO:0046872">
    <property type="term" value="F:metal ion binding"/>
    <property type="evidence" value="ECO:0007669"/>
    <property type="project" value="UniProtKB-UniRule"/>
</dbReference>